<dbReference type="Gene3D" id="2.30.42.10">
    <property type="match status" value="1"/>
</dbReference>
<dbReference type="AlphaFoldDB" id="A0A7S2CPH2"/>
<organism evidence="3">
    <name type="scientific">Alexandrium andersonii</name>
    <dbReference type="NCBI Taxonomy" id="327968"/>
    <lineage>
        <taxon>Eukaryota</taxon>
        <taxon>Sar</taxon>
        <taxon>Alveolata</taxon>
        <taxon>Dinophyceae</taxon>
        <taxon>Gonyaulacales</taxon>
        <taxon>Pyrocystaceae</taxon>
        <taxon>Alexandrium</taxon>
    </lineage>
</organism>
<keyword evidence="1" id="KW-0732">Signal</keyword>
<dbReference type="InterPro" id="IPR036034">
    <property type="entry name" value="PDZ_sf"/>
</dbReference>
<gene>
    <name evidence="3" type="ORF">AAND1436_LOCUS19496</name>
</gene>
<feature type="signal peptide" evidence="1">
    <location>
        <begin position="1"/>
        <end position="15"/>
    </location>
</feature>
<name>A0A7S2CPH2_9DINO</name>
<evidence type="ECO:0000256" key="1">
    <source>
        <dbReference type="SAM" id="SignalP"/>
    </source>
</evidence>
<evidence type="ECO:0000259" key="2">
    <source>
        <dbReference type="PROSITE" id="PS50106"/>
    </source>
</evidence>
<dbReference type="InterPro" id="IPR001478">
    <property type="entry name" value="PDZ"/>
</dbReference>
<protein>
    <recommendedName>
        <fullName evidence="2">PDZ domain-containing protein</fullName>
    </recommendedName>
</protein>
<evidence type="ECO:0000313" key="3">
    <source>
        <dbReference type="EMBL" id="CAD9431442.1"/>
    </source>
</evidence>
<accession>A0A7S2CPH2</accession>
<proteinExistence type="predicted"/>
<reference evidence="3" key="1">
    <citation type="submission" date="2021-01" db="EMBL/GenBank/DDBJ databases">
        <authorList>
            <person name="Corre E."/>
            <person name="Pelletier E."/>
            <person name="Niang G."/>
            <person name="Scheremetjew M."/>
            <person name="Finn R."/>
            <person name="Kale V."/>
            <person name="Holt S."/>
            <person name="Cochrane G."/>
            <person name="Meng A."/>
            <person name="Brown T."/>
            <person name="Cohen L."/>
        </authorList>
    </citation>
    <scope>NUCLEOTIDE SEQUENCE</scope>
    <source>
        <strain evidence="3">CCMP2222</strain>
    </source>
</reference>
<dbReference type="EMBL" id="HBGQ01039739">
    <property type="protein sequence ID" value="CAD9431442.1"/>
    <property type="molecule type" value="Transcribed_RNA"/>
</dbReference>
<dbReference type="PROSITE" id="PS50106">
    <property type="entry name" value="PDZ"/>
    <property type="match status" value="1"/>
</dbReference>
<dbReference type="SUPFAM" id="SSF50156">
    <property type="entry name" value="PDZ domain-like"/>
    <property type="match status" value="1"/>
</dbReference>
<feature type="chain" id="PRO_5030925015" description="PDZ domain-containing protein" evidence="1">
    <location>
        <begin position="16"/>
        <end position="223"/>
    </location>
</feature>
<feature type="domain" description="PDZ" evidence="2">
    <location>
        <begin position="12"/>
        <end position="95"/>
    </location>
</feature>
<sequence>MVWFDVALSLPLGLALDDSARGDAVGVTSVLDGGSVAAHNDKHLLETDPRVARNWVQQGDRLITVNGKPCNSKADAVELITSAPDPENIRMKFSRERTGFIQVVFPEKDFKMAVRPRILLSKVAEEAGITFSNGDGSSWYVNDRTQELYNLCDDILVGELPSRNRPSDGLGGLNPFKEIQMQDFVDPDDVALGFGNTEPLVLRSCPELYQRALEQQRRRQSEA</sequence>